<feature type="chain" id="PRO_5007818535" description="Band 7 domain-containing protein" evidence="2">
    <location>
        <begin position="32"/>
        <end position="293"/>
    </location>
</feature>
<organism evidence="4 5">
    <name type="scientific">Dyella thiooxydans</name>
    <dbReference type="NCBI Taxonomy" id="445710"/>
    <lineage>
        <taxon>Bacteria</taxon>
        <taxon>Pseudomonadati</taxon>
        <taxon>Pseudomonadota</taxon>
        <taxon>Gammaproteobacteria</taxon>
        <taxon>Lysobacterales</taxon>
        <taxon>Rhodanobacteraceae</taxon>
        <taxon>Dyella</taxon>
    </lineage>
</organism>
<dbReference type="InterPro" id="IPR036013">
    <property type="entry name" value="Band_7/SPFH_dom_sf"/>
</dbReference>
<dbReference type="PATRIC" id="fig|445710.3.peg.1374"/>
<evidence type="ECO:0000313" key="5">
    <source>
        <dbReference type="Proteomes" id="UP000077255"/>
    </source>
</evidence>
<keyword evidence="5" id="KW-1185">Reference proteome</keyword>
<evidence type="ECO:0000259" key="3">
    <source>
        <dbReference type="Pfam" id="PF01145"/>
    </source>
</evidence>
<feature type="domain" description="Band 7" evidence="3">
    <location>
        <begin position="28"/>
        <end position="224"/>
    </location>
</feature>
<feature type="signal peptide" evidence="2">
    <location>
        <begin position="1"/>
        <end position="31"/>
    </location>
</feature>
<dbReference type="Proteomes" id="UP000077255">
    <property type="component" value="Chromosome"/>
</dbReference>
<evidence type="ECO:0000256" key="1">
    <source>
        <dbReference type="ARBA" id="ARBA00004167"/>
    </source>
</evidence>
<dbReference type="PANTHER" id="PTHR42911:SF1">
    <property type="entry name" value="MODULATOR OF FTSH PROTEASE HFLC"/>
    <property type="match status" value="1"/>
</dbReference>
<protein>
    <recommendedName>
        <fullName evidence="3">Band 7 domain-containing protein</fullName>
    </recommendedName>
</protein>
<gene>
    <name evidence="4" type="ORF">ATSB10_13780</name>
</gene>
<dbReference type="KEGG" id="dtx:ATSB10_13780"/>
<dbReference type="AlphaFoldDB" id="A0A160N140"/>
<dbReference type="PANTHER" id="PTHR42911">
    <property type="entry name" value="MODULATOR OF FTSH PROTEASE HFLC"/>
    <property type="match status" value="1"/>
</dbReference>
<dbReference type="SUPFAM" id="SSF117892">
    <property type="entry name" value="Band 7/SPFH domain"/>
    <property type="match status" value="1"/>
</dbReference>
<dbReference type="Pfam" id="PF01145">
    <property type="entry name" value="Band_7"/>
    <property type="match status" value="1"/>
</dbReference>
<keyword evidence="2" id="KW-0732">Signal</keyword>
<dbReference type="OrthoDB" id="9812991at2"/>
<evidence type="ECO:0000313" key="4">
    <source>
        <dbReference type="EMBL" id="AND68832.1"/>
    </source>
</evidence>
<comment type="subcellular location">
    <subcellularLocation>
        <location evidence="1">Membrane</location>
        <topology evidence="1">Single-pass membrane protein</topology>
    </subcellularLocation>
</comment>
<sequence length="293" mass="32067">MKTIFSARLFVGILVLALASLSLTQCSKVPAGNVGVKFKLYGDGKGSLKELPPGRYWVGWGYDLYTFPTFTQNYTWTRSPTEGSPNDESLTFQTVEGLSVNADVGITYHINPDKVTTIFQKYRKGVNEITDIYLRNMVRDALVKEASVLGIESVYGRGKASLIQSVQDDISHEVASTGIVIEKIYWIGELRLPATVVQSINAKIQATQMAEQRKNEIAQAQAEAAKEVAMAEGKAKAQLAIAEAEAQAIRMKGDALRANPDVIHMTAVEKWNGQLPMYTGGNSVPLIQLPQAK</sequence>
<reference evidence="4 5" key="1">
    <citation type="submission" date="2016-02" db="EMBL/GenBank/DDBJ databases">
        <title>Complete genome sequencing and analysis of ATSB10, Dyella thiooxydans isolated from rhizosphere soil of sunflower (Helianthus annuus L.).</title>
        <authorList>
            <person name="Lee Y."/>
            <person name="Hwangbo K."/>
            <person name="Chung H."/>
            <person name="Yoo J."/>
            <person name="Kim K.Y."/>
            <person name="Sa T.M."/>
            <person name="Um Y."/>
            <person name="Madhaiyan M."/>
        </authorList>
    </citation>
    <scope>NUCLEOTIDE SEQUENCE [LARGE SCALE GENOMIC DNA]</scope>
    <source>
        <strain evidence="4 5">ATSB10</strain>
    </source>
</reference>
<proteinExistence type="predicted"/>
<name>A0A160N140_9GAMM</name>
<dbReference type="EMBL" id="CP014841">
    <property type="protein sequence ID" value="AND68832.1"/>
    <property type="molecule type" value="Genomic_DNA"/>
</dbReference>
<dbReference type="InterPro" id="IPR001107">
    <property type="entry name" value="Band_7"/>
</dbReference>
<dbReference type="GO" id="GO:0016020">
    <property type="term" value="C:membrane"/>
    <property type="evidence" value="ECO:0007669"/>
    <property type="project" value="UniProtKB-SubCell"/>
</dbReference>
<dbReference type="RefSeq" id="WP_063671492.1">
    <property type="nucleotide sequence ID" value="NZ_CP014841.1"/>
</dbReference>
<accession>A0A160N140</accession>
<dbReference type="STRING" id="445710.ATSB10_13780"/>
<dbReference type="Gene3D" id="3.30.479.30">
    <property type="entry name" value="Band 7 domain"/>
    <property type="match status" value="1"/>
</dbReference>
<evidence type="ECO:0000256" key="2">
    <source>
        <dbReference type="SAM" id="SignalP"/>
    </source>
</evidence>